<reference evidence="2" key="1">
    <citation type="submission" date="2023-06" db="EMBL/GenBank/DDBJ databases">
        <title>Genome-scale phylogeny and comparative genomics of the fungal order Sordariales.</title>
        <authorList>
            <consortium name="Lawrence Berkeley National Laboratory"/>
            <person name="Hensen N."/>
            <person name="Bonometti L."/>
            <person name="Westerberg I."/>
            <person name="Brannstrom I.O."/>
            <person name="Guillou S."/>
            <person name="Cros-Aarteil S."/>
            <person name="Calhoun S."/>
            <person name="Haridas S."/>
            <person name="Kuo A."/>
            <person name="Mondo S."/>
            <person name="Pangilinan J."/>
            <person name="Riley R."/>
            <person name="LaButti K."/>
            <person name="Andreopoulos B."/>
            <person name="Lipzen A."/>
            <person name="Chen C."/>
            <person name="Yanf M."/>
            <person name="Daum C."/>
            <person name="Ng V."/>
            <person name="Clum A."/>
            <person name="Steindorff A."/>
            <person name="Ohm R."/>
            <person name="Martin F."/>
            <person name="Silar P."/>
            <person name="Natvig D."/>
            <person name="Lalanne C."/>
            <person name="Gautier V."/>
            <person name="Ament-velasquez S.L."/>
            <person name="Kruys A."/>
            <person name="Hutchinson M.I."/>
            <person name="Powell A.J."/>
            <person name="Barry K."/>
            <person name="Miller A.N."/>
            <person name="Grigoriev I.V."/>
            <person name="Debuchy R."/>
            <person name="Gladieux P."/>
            <person name="Thoren M.H."/>
            <person name="Johannesson H."/>
        </authorList>
    </citation>
    <scope>NUCLEOTIDE SEQUENCE</scope>
    <source>
        <strain evidence="2">SMH3391-2</strain>
    </source>
</reference>
<feature type="transmembrane region" description="Helical" evidence="1">
    <location>
        <begin position="239"/>
        <end position="257"/>
    </location>
</feature>
<evidence type="ECO:0000313" key="2">
    <source>
        <dbReference type="EMBL" id="KAK0612801.1"/>
    </source>
</evidence>
<keyword evidence="1" id="KW-0812">Transmembrane</keyword>
<dbReference type="PANTHER" id="PTHR34414">
    <property type="entry name" value="HET DOMAIN-CONTAINING PROTEIN-RELATED"/>
    <property type="match status" value="1"/>
</dbReference>
<dbReference type="Pfam" id="PF20246">
    <property type="entry name" value="DUF6601"/>
    <property type="match status" value="1"/>
</dbReference>
<accession>A0AA39TPY6</accession>
<dbReference type="AlphaFoldDB" id="A0AA39TPY6"/>
<name>A0AA39TPY6_9PEZI</name>
<proteinExistence type="predicted"/>
<keyword evidence="3" id="KW-1185">Reference proteome</keyword>
<sequence length="334" mass="37304">MVAKAKQFQEQQNPAPFSINILAQDDGDDAQSQGDQLLSQFPASYRTTGDKLFAPKPPEPALIAQELNLKRLHDIVNLLWFAGPQLPPRPLHFQLHFGRDIVVTEVMDNHLVWGSGKIYLKPIPRYLLNPRFWADHLSCDLCRQGCDSDIEVGVPSPPSCQHQKLRQCALGFLLSYVALIGHESDLSIAQGRYLIPAEVTWPRWRIFVRQILDNGGASASAMRSMVAPRFVYGELRLDVLNLITVVLQGPLSSGFMTTWNSSGNLFRDHLGWIVSVPTAYVVGLMLDTYHAGFGPRSYGLGVFFILYLIGCLMLAVPLLVIPSVQFIMHIWLGV</sequence>
<dbReference type="PANTHER" id="PTHR34414:SF1">
    <property type="entry name" value="SUBTILISIN-LIKE SERINE PROTEASE"/>
    <property type="match status" value="1"/>
</dbReference>
<keyword evidence="1" id="KW-1133">Transmembrane helix</keyword>
<dbReference type="InterPro" id="IPR046536">
    <property type="entry name" value="DUF6601"/>
</dbReference>
<comment type="caution">
    <text evidence="2">The sequence shown here is derived from an EMBL/GenBank/DDBJ whole genome shotgun (WGS) entry which is preliminary data.</text>
</comment>
<feature type="transmembrane region" description="Helical" evidence="1">
    <location>
        <begin position="298"/>
        <end position="321"/>
    </location>
</feature>
<dbReference type="EMBL" id="JAULSR010000008">
    <property type="protein sequence ID" value="KAK0612801.1"/>
    <property type="molecule type" value="Genomic_DNA"/>
</dbReference>
<evidence type="ECO:0000256" key="1">
    <source>
        <dbReference type="SAM" id="Phobius"/>
    </source>
</evidence>
<dbReference type="Proteomes" id="UP001174934">
    <property type="component" value="Unassembled WGS sequence"/>
</dbReference>
<keyword evidence="1" id="KW-0472">Membrane</keyword>
<evidence type="ECO:0000313" key="3">
    <source>
        <dbReference type="Proteomes" id="UP001174934"/>
    </source>
</evidence>
<organism evidence="2 3">
    <name type="scientific">Bombardia bombarda</name>
    <dbReference type="NCBI Taxonomy" id="252184"/>
    <lineage>
        <taxon>Eukaryota</taxon>
        <taxon>Fungi</taxon>
        <taxon>Dikarya</taxon>
        <taxon>Ascomycota</taxon>
        <taxon>Pezizomycotina</taxon>
        <taxon>Sordariomycetes</taxon>
        <taxon>Sordariomycetidae</taxon>
        <taxon>Sordariales</taxon>
        <taxon>Lasiosphaeriaceae</taxon>
        <taxon>Bombardia</taxon>
    </lineage>
</organism>
<gene>
    <name evidence="2" type="ORF">B0T17DRAFT_541810</name>
</gene>
<protein>
    <submittedName>
        <fullName evidence="2">Uncharacterized protein</fullName>
    </submittedName>
</protein>
<feature type="transmembrane region" description="Helical" evidence="1">
    <location>
        <begin position="269"/>
        <end position="286"/>
    </location>
</feature>